<organism evidence="2 3">
    <name type="scientific">Nonomuraea montanisoli</name>
    <dbReference type="NCBI Taxonomy" id="2741721"/>
    <lineage>
        <taxon>Bacteria</taxon>
        <taxon>Bacillati</taxon>
        <taxon>Actinomycetota</taxon>
        <taxon>Actinomycetes</taxon>
        <taxon>Streptosporangiales</taxon>
        <taxon>Streptosporangiaceae</taxon>
        <taxon>Nonomuraea</taxon>
    </lineage>
</organism>
<keyword evidence="3" id="KW-1185">Reference proteome</keyword>
<feature type="region of interest" description="Disordered" evidence="1">
    <location>
        <begin position="1"/>
        <end position="23"/>
    </location>
</feature>
<accession>A0A7Y6M995</accession>
<evidence type="ECO:0000313" key="2">
    <source>
        <dbReference type="EMBL" id="NUW38371.1"/>
    </source>
</evidence>
<proteinExistence type="predicted"/>
<comment type="caution">
    <text evidence="2">The sequence shown here is derived from an EMBL/GenBank/DDBJ whole genome shotgun (WGS) entry which is preliminary data.</text>
</comment>
<dbReference type="Proteomes" id="UP000586042">
    <property type="component" value="Unassembled WGS sequence"/>
</dbReference>
<protein>
    <recommendedName>
        <fullName evidence="4">Cytochrome P450</fullName>
    </recommendedName>
</protein>
<dbReference type="AlphaFoldDB" id="A0A7Y6M995"/>
<dbReference type="RefSeq" id="WP_175595811.1">
    <property type="nucleotide sequence ID" value="NZ_JABWGN010000032.1"/>
</dbReference>
<evidence type="ECO:0000256" key="1">
    <source>
        <dbReference type="SAM" id="MobiDB-lite"/>
    </source>
</evidence>
<sequence>MTVRWRMAREEMATTRPQQAEEEPAAARLRAACKESVAARLWAARKEAVASRLSAAREESVAARLPLVREETSELVKGYGGAQAVLSADGEAHRRLRRPLTRGLSPMMTTWTPFAREETVTTWTPLAEERRRPSPRRRRGRSGA</sequence>
<evidence type="ECO:0008006" key="4">
    <source>
        <dbReference type="Google" id="ProtNLM"/>
    </source>
</evidence>
<evidence type="ECO:0000313" key="3">
    <source>
        <dbReference type="Proteomes" id="UP000586042"/>
    </source>
</evidence>
<feature type="region of interest" description="Disordered" evidence="1">
    <location>
        <begin position="121"/>
        <end position="144"/>
    </location>
</feature>
<name>A0A7Y6M995_9ACTN</name>
<reference evidence="2 3" key="1">
    <citation type="submission" date="2020-06" db="EMBL/GenBank/DDBJ databases">
        <title>Nonomuraea sp. SMC257, a novel actinomycete isolated from soil.</title>
        <authorList>
            <person name="Chanama M."/>
        </authorList>
    </citation>
    <scope>NUCLEOTIDE SEQUENCE [LARGE SCALE GENOMIC DNA]</scope>
    <source>
        <strain evidence="2 3">SMC257</strain>
    </source>
</reference>
<dbReference type="EMBL" id="JABWGN010000032">
    <property type="protein sequence ID" value="NUW38371.1"/>
    <property type="molecule type" value="Genomic_DNA"/>
</dbReference>
<feature type="compositionally biased region" description="Basic residues" evidence="1">
    <location>
        <begin position="133"/>
        <end position="144"/>
    </location>
</feature>
<gene>
    <name evidence="2" type="ORF">HTZ77_44305</name>
</gene>